<keyword evidence="3" id="KW-1185">Reference proteome</keyword>
<feature type="non-terminal residue" evidence="2">
    <location>
        <position position="1"/>
    </location>
</feature>
<dbReference type="Gene3D" id="3.30.565.10">
    <property type="entry name" value="Histidine kinase-like ATPase, C-terminal domain"/>
    <property type="match status" value="1"/>
</dbReference>
<dbReference type="InterPro" id="IPR036890">
    <property type="entry name" value="HATPase_C_sf"/>
</dbReference>
<protein>
    <recommendedName>
        <fullName evidence="1">Sacsin/Nov domain-containing protein</fullName>
    </recommendedName>
</protein>
<dbReference type="OrthoDB" id="1262810at2759"/>
<organism evidence="2 3">
    <name type="scientific">Cervus elaphus hippelaphus</name>
    <name type="common">European red deer</name>
    <dbReference type="NCBI Taxonomy" id="46360"/>
    <lineage>
        <taxon>Eukaryota</taxon>
        <taxon>Metazoa</taxon>
        <taxon>Chordata</taxon>
        <taxon>Craniata</taxon>
        <taxon>Vertebrata</taxon>
        <taxon>Euteleostomi</taxon>
        <taxon>Mammalia</taxon>
        <taxon>Eutheria</taxon>
        <taxon>Laurasiatheria</taxon>
        <taxon>Artiodactyla</taxon>
        <taxon>Ruminantia</taxon>
        <taxon>Pecora</taxon>
        <taxon>Cervidae</taxon>
        <taxon>Cervinae</taxon>
        <taxon>Cervus</taxon>
    </lineage>
</organism>
<dbReference type="AlphaFoldDB" id="A0A212C4L3"/>
<dbReference type="PANTHER" id="PTHR46919">
    <property type="entry name" value="ZINC FINGER, C3HC4 TYPE (RING FINGER) FAMILY PROTEIN"/>
    <property type="match status" value="1"/>
</dbReference>
<sequence length="454" mass="49557">RFGQTTPPLVDFLKDILRRYPEGGQILKELIQNAEDAGATEVKFLYDETQYGTQTLWSKDMAQYQGPALYVYNNAVFTPEDWHGIQEIARSRKKDDPLKVGRFGIGFNSVYHITDVPCIFSGDQIGMLDPHQTLFGPHESGQSLFPGLEGRFLLDNLKPHLLAALKEAAQTRVIGIATPLPGSAEEDRAGGAAAGFSGKAFCFLPLPPGEESRTGLPVHVSGFFGLTDNRRSIKWRELDQWRDPAAVWNELLVLSVVPRAYAALILDAIARLRAGCSPGLPLSVAAVYGLWPDAALVKLPWRPALEPLFQELFQHAVLPSLGGHWVPLEQACFSDLDEGLDYTPAVLHFLQRSGRQVVRAPAHVAAAAQLVASSAGPLTQVTPTWTRQVLRKAGLGGAGAPERLHLLEFVLSDQAYGELLGLELLPLQSGAFVPFSSSACDQDVVYIASEEHPR</sequence>
<gene>
    <name evidence="2" type="ORF">Celaphus_00016648</name>
</gene>
<name>A0A212C4L3_CEREH</name>
<reference evidence="2 3" key="1">
    <citation type="journal article" date="2018" name="Mol. Genet. Genomics">
        <title>The red deer Cervus elaphus genome CerEla1.0: sequencing, annotating, genes, and chromosomes.</title>
        <authorList>
            <person name="Bana N.A."/>
            <person name="Nyiri A."/>
            <person name="Nagy J."/>
            <person name="Frank K."/>
            <person name="Nagy T."/>
            <person name="Steger V."/>
            <person name="Schiller M."/>
            <person name="Lakatos P."/>
            <person name="Sugar L."/>
            <person name="Horn P."/>
            <person name="Barta E."/>
            <person name="Orosz L."/>
        </authorList>
    </citation>
    <scope>NUCLEOTIDE SEQUENCE [LARGE SCALE GENOMIC DNA]</scope>
    <source>
        <strain evidence="2">Hungarian</strain>
    </source>
</reference>
<dbReference type="NCBIfam" id="NF047352">
    <property type="entry name" value="P_loop_sacsin"/>
    <property type="match status" value="1"/>
</dbReference>
<dbReference type="SUPFAM" id="SSF55874">
    <property type="entry name" value="ATPase domain of HSP90 chaperone/DNA topoisomerase II/histidine kinase"/>
    <property type="match status" value="1"/>
</dbReference>
<dbReference type="Proteomes" id="UP000242450">
    <property type="component" value="Chromosome 30"/>
</dbReference>
<proteinExistence type="predicted"/>
<evidence type="ECO:0000259" key="1">
    <source>
        <dbReference type="Pfam" id="PF25794"/>
    </source>
</evidence>
<feature type="domain" description="Sacsin/Nov" evidence="1">
    <location>
        <begin position="8"/>
        <end position="140"/>
    </location>
</feature>
<dbReference type="EMBL" id="MKHE01000030">
    <property type="protein sequence ID" value="OWK00842.1"/>
    <property type="molecule type" value="Genomic_DNA"/>
</dbReference>
<dbReference type="InterPro" id="IPR058210">
    <property type="entry name" value="SACS/Nov_dom"/>
</dbReference>
<dbReference type="PANTHER" id="PTHR46919:SF4">
    <property type="entry name" value="SACSIN ISOFORM X1"/>
    <property type="match status" value="1"/>
</dbReference>
<accession>A0A212C4L3</accession>
<evidence type="ECO:0000313" key="2">
    <source>
        <dbReference type="EMBL" id="OWK00842.1"/>
    </source>
</evidence>
<feature type="non-terminal residue" evidence="2">
    <location>
        <position position="454"/>
    </location>
</feature>
<evidence type="ECO:0000313" key="3">
    <source>
        <dbReference type="Proteomes" id="UP000242450"/>
    </source>
</evidence>
<dbReference type="Pfam" id="PF25794">
    <property type="entry name" value="SACS"/>
    <property type="match status" value="1"/>
</dbReference>
<comment type="caution">
    <text evidence="2">The sequence shown here is derived from an EMBL/GenBank/DDBJ whole genome shotgun (WGS) entry which is preliminary data.</text>
</comment>